<dbReference type="GO" id="GO:0000976">
    <property type="term" value="F:transcription cis-regulatory region binding"/>
    <property type="evidence" value="ECO:0007669"/>
    <property type="project" value="TreeGrafter"/>
</dbReference>
<dbReference type="Proteomes" id="UP000308705">
    <property type="component" value="Unassembled WGS sequence"/>
</dbReference>
<dbReference type="InterPro" id="IPR001789">
    <property type="entry name" value="Sig_transdc_resp-reg_receiver"/>
</dbReference>
<evidence type="ECO:0000259" key="7">
    <source>
        <dbReference type="PROSITE" id="PS50110"/>
    </source>
</evidence>
<keyword evidence="2" id="KW-0902">Two-component regulatory system</keyword>
<dbReference type="InterPro" id="IPR011006">
    <property type="entry name" value="CheY-like_superfamily"/>
</dbReference>
<evidence type="ECO:0000256" key="4">
    <source>
        <dbReference type="PROSITE-ProRule" id="PRU00169"/>
    </source>
</evidence>
<dbReference type="GO" id="GO:0000156">
    <property type="term" value="F:phosphorelay response regulator activity"/>
    <property type="evidence" value="ECO:0007669"/>
    <property type="project" value="TreeGrafter"/>
</dbReference>
<keyword evidence="10" id="KW-1185">Reference proteome</keyword>
<feature type="domain" description="Response regulatory" evidence="7">
    <location>
        <begin position="95"/>
        <end position="209"/>
    </location>
</feature>
<evidence type="ECO:0000256" key="1">
    <source>
        <dbReference type="ARBA" id="ARBA00022553"/>
    </source>
</evidence>
<keyword evidence="3 5" id="KW-0238">DNA-binding</keyword>
<evidence type="ECO:0000313" key="10">
    <source>
        <dbReference type="Proteomes" id="UP000308705"/>
    </source>
</evidence>
<dbReference type="Pfam" id="PF00072">
    <property type="entry name" value="Response_reg"/>
    <property type="match status" value="1"/>
</dbReference>
<keyword evidence="1 4" id="KW-0597">Phosphoprotein</keyword>
<dbReference type="Gene3D" id="3.40.50.2300">
    <property type="match status" value="1"/>
</dbReference>
<dbReference type="EMBL" id="SZQA01000003">
    <property type="protein sequence ID" value="TKK90507.1"/>
    <property type="molecule type" value="Genomic_DNA"/>
</dbReference>
<evidence type="ECO:0000259" key="8">
    <source>
        <dbReference type="PROSITE" id="PS51755"/>
    </source>
</evidence>
<feature type="modified residue" description="4-aspartylphosphate" evidence="4">
    <location>
        <position position="144"/>
    </location>
</feature>
<dbReference type="PANTHER" id="PTHR48111:SF40">
    <property type="entry name" value="PHOSPHATE REGULON TRANSCRIPTIONAL REGULATORY PROTEIN PHOB"/>
    <property type="match status" value="1"/>
</dbReference>
<gene>
    <name evidence="9" type="ORF">FDA94_05795</name>
</gene>
<dbReference type="PANTHER" id="PTHR48111">
    <property type="entry name" value="REGULATOR OF RPOS"/>
    <property type="match status" value="1"/>
</dbReference>
<dbReference type="SMART" id="SM00862">
    <property type="entry name" value="Trans_reg_C"/>
    <property type="match status" value="1"/>
</dbReference>
<organism evidence="9 10">
    <name type="scientific">Herbidospora galbida</name>
    <dbReference type="NCBI Taxonomy" id="2575442"/>
    <lineage>
        <taxon>Bacteria</taxon>
        <taxon>Bacillati</taxon>
        <taxon>Actinomycetota</taxon>
        <taxon>Actinomycetes</taxon>
        <taxon>Streptosporangiales</taxon>
        <taxon>Streptosporangiaceae</taxon>
        <taxon>Herbidospora</taxon>
    </lineage>
</organism>
<name>A0A4U3MQD9_9ACTN</name>
<dbReference type="GO" id="GO:0006355">
    <property type="term" value="P:regulation of DNA-templated transcription"/>
    <property type="evidence" value="ECO:0007669"/>
    <property type="project" value="InterPro"/>
</dbReference>
<dbReference type="OrthoDB" id="5511894at2"/>
<dbReference type="InterPro" id="IPR001867">
    <property type="entry name" value="OmpR/PhoB-type_DNA-bd"/>
</dbReference>
<evidence type="ECO:0000256" key="5">
    <source>
        <dbReference type="PROSITE-ProRule" id="PRU01091"/>
    </source>
</evidence>
<dbReference type="CDD" id="cd00383">
    <property type="entry name" value="trans_reg_C"/>
    <property type="match status" value="1"/>
</dbReference>
<dbReference type="SUPFAM" id="SSF52172">
    <property type="entry name" value="CheY-like"/>
    <property type="match status" value="1"/>
</dbReference>
<accession>A0A4U3MQD9</accession>
<dbReference type="PROSITE" id="PS51755">
    <property type="entry name" value="OMPR_PHOB"/>
    <property type="match status" value="1"/>
</dbReference>
<dbReference type="AlphaFoldDB" id="A0A4U3MQD9"/>
<dbReference type="Gene3D" id="1.10.10.10">
    <property type="entry name" value="Winged helix-like DNA-binding domain superfamily/Winged helix DNA-binding domain"/>
    <property type="match status" value="1"/>
</dbReference>
<dbReference type="InterPro" id="IPR039420">
    <property type="entry name" value="WalR-like"/>
</dbReference>
<protein>
    <submittedName>
        <fullName evidence="9">Response regulator transcription factor</fullName>
    </submittedName>
</protein>
<sequence length="317" mass="34414">MGQLNPDEQHARRGPGRHRPPQGGDQHRRVHDGHDLGELVVARHGQEHGGHDDQCAEKRSEPHGSKVGSRAAGPRHSQVGVASVIRQDERVAAAKVLVVEDDPVIGAELVEALGVNGYVPVLAVTGRSAIELAHDGAPDLVLLDLGLPDVDGVVVCRKLRLAAPEAVIVVLTARTEELDVVVALDAGADDYLTKPFRLAELMARLRAHLRRQAVVSPGRALSVGGLRLDVAARRAYLDGIELSLRPKEFDLLAVLAGQPGEVVTREELMDRVWDENWFGSTKTLDVHVFALRRKLEEPGGRAPRITTVRGRGYRMEA</sequence>
<feature type="domain" description="OmpR/PhoB-type" evidence="8">
    <location>
        <begin position="218"/>
        <end position="317"/>
    </location>
</feature>
<feature type="compositionally biased region" description="Basic and acidic residues" evidence="6">
    <location>
        <begin position="44"/>
        <end position="64"/>
    </location>
</feature>
<dbReference type="GO" id="GO:0032993">
    <property type="term" value="C:protein-DNA complex"/>
    <property type="evidence" value="ECO:0007669"/>
    <property type="project" value="TreeGrafter"/>
</dbReference>
<feature type="region of interest" description="Disordered" evidence="6">
    <location>
        <begin position="1"/>
        <end position="80"/>
    </location>
</feature>
<comment type="caution">
    <text evidence="9">The sequence shown here is derived from an EMBL/GenBank/DDBJ whole genome shotgun (WGS) entry which is preliminary data.</text>
</comment>
<evidence type="ECO:0000313" key="9">
    <source>
        <dbReference type="EMBL" id="TKK90507.1"/>
    </source>
</evidence>
<dbReference type="SMART" id="SM00448">
    <property type="entry name" value="REC"/>
    <property type="match status" value="1"/>
</dbReference>
<dbReference type="GO" id="GO:0005829">
    <property type="term" value="C:cytosol"/>
    <property type="evidence" value="ECO:0007669"/>
    <property type="project" value="TreeGrafter"/>
</dbReference>
<dbReference type="Pfam" id="PF00486">
    <property type="entry name" value="Trans_reg_C"/>
    <property type="match status" value="1"/>
</dbReference>
<evidence type="ECO:0000256" key="2">
    <source>
        <dbReference type="ARBA" id="ARBA00023012"/>
    </source>
</evidence>
<evidence type="ECO:0000256" key="6">
    <source>
        <dbReference type="SAM" id="MobiDB-lite"/>
    </source>
</evidence>
<evidence type="ECO:0000256" key="3">
    <source>
        <dbReference type="ARBA" id="ARBA00023125"/>
    </source>
</evidence>
<dbReference type="InterPro" id="IPR036388">
    <property type="entry name" value="WH-like_DNA-bd_sf"/>
</dbReference>
<dbReference type="PROSITE" id="PS50110">
    <property type="entry name" value="RESPONSE_REGULATORY"/>
    <property type="match status" value="1"/>
</dbReference>
<reference evidence="9 10" key="1">
    <citation type="submission" date="2019-04" db="EMBL/GenBank/DDBJ databases">
        <title>Herbidospora sp. NEAU-GS14.nov., a novel actinomycete isolated from soil.</title>
        <authorList>
            <person name="Han L."/>
        </authorList>
    </citation>
    <scope>NUCLEOTIDE SEQUENCE [LARGE SCALE GENOMIC DNA]</scope>
    <source>
        <strain evidence="9 10">NEAU-GS14</strain>
    </source>
</reference>
<feature type="DNA-binding region" description="OmpR/PhoB-type" evidence="5">
    <location>
        <begin position="218"/>
        <end position="317"/>
    </location>
</feature>
<proteinExistence type="predicted"/>
<dbReference type="Gene3D" id="6.10.250.690">
    <property type="match status" value="1"/>
</dbReference>